<protein>
    <recommendedName>
        <fullName evidence="1">non-specific serine/threonine protein kinase</fullName>
        <ecNumber evidence="1">2.7.11.1</ecNumber>
    </recommendedName>
</protein>
<evidence type="ECO:0000313" key="11">
    <source>
        <dbReference type="Proteomes" id="UP000053411"/>
    </source>
</evidence>
<name>A0A0D2KBF0_9EURO</name>
<evidence type="ECO:0000256" key="7">
    <source>
        <dbReference type="ARBA" id="ARBA00047899"/>
    </source>
</evidence>
<comment type="catalytic activity">
    <reaction evidence="8">
        <text>L-seryl-[protein] + ATP = O-phospho-L-seryl-[protein] + ADP + H(+)</text>
        <dbReference type="Rhea" id="RHEA:17989"/>
        <dbReference type="Rhea" id="RHEA-COMP:9863"/>
        <dbReference type="Rhea" id="RHEA-COMP:11604"/>
        <dbReference type="ChEBI" id="CHEBI:15378"/>
        <dbReference type="ChEBI" id="CHEBI:29999"/>
        <dbReference type="ChEBI" id="CHEBI:30616"/>
        <dbReference type="ChEBI" id="CHEBI:83421"/>
        <dbReference type="ChEBI" id="CHEBI:456216"/>
        <dbReference type="EC" id="2.7.11.1"/>
    </reaction>
</comment>
<dbReference type="AlphaFoldDB" id="A0A0D2KBF0"/>
<keyword evidence="6" id="KW-0067">ATP-binding</keyword>
<dbReference type="PANTHER" id="PTHR43671:SF98">
    <property type="entry name" value="SERINE_THREONINE-PROTEIN KINASE NEK11"/>
    <property type="match status" value="1"/>
</dbReference>
<proteinExistence type="predicted"/>
<dbReference type="GO" id="GO:0005634">
    <property type="term" value="C:nucleus"/>
    <property type="evidence" value="ECO:0007669"/>
    <property type="project" value="TreeGrafter"/>
</dbReference>
<evidence type="ECO:0000256" key="5">
    <source>
        <dbReference type="ARBA" id="ARBA00022777"/>
    </source>
</evidence>
<evidence type="ECO:0000256" key="1">
    <source>
        <dbReference type="ARBA" id="ARBA00012513"/>
    </source>
</evidence>
<dbReference type="Pfam" id="PF00069">
    <property type="entry name" value="Pkinase"/>
    <property type="match status" value="1"/>
</dbReference>
<evidence type="ECO:0000256" key="4">
    <source>
        <dbReference type="ARBA" id="ARBA00022741"/>
    </source>
</evidence>
<evidence type="ECO:0000256" key="3">
    <source>
        <dbReference type="ARBA" id="ARBA00022679"/>
    </source>
</evidence>
<dbReference type="PROSITE" id="PS50011">
    <property type="entry name" value="PROTEIN_KINASE_DOM"/>
    <property type="match status" value="1"/>
</dbReference>
<dbReference type="SMART" id="SM00220">
    <property type="entry name" value="S_TKc"/>
    <property type="match status" value="1"/>
</dbReference>
<dbReference type="STRING" id="1442371.A0A0D2KBF0"/>
<dbReference type="GO" id="GO:0005524">
    <property type="term" value="F:ATP binding"/>
    <property type="evidence" value="ECO:0007669"/>
    <property type="project" value="UniProtKB-KW"/>
</dbReference>
<keyword evidence="11" id="KW-1185">Reference proteome</keyword>
<dbReference type="Gene3D" id="1.10.510.10">
    <property type="entry name" value="Transferase(Phosphotransferase) domain 1"/>
    <property type="match status" value="1"/>
</dbReference>
<dbReference type="Proteomes" id="UP000053411">
    <property type="component" value="Unassembled WGS sequence"/>
</dbReference>
<dbReference type="GeneID" id="27709871"/>
<accession>A0A0D2KBF0</accession>
<evidence type="ECO:0000256" key="2">
    <source>
        <dbReference type="ARBA" id="ARBA00022527"/>
    </source>
</evidence>
<evidence type="ECO:0000256" key="6">
    <source>
        <dbReference type="ARBA" id="ARBA00022840"/>
    </source>
</evidence>
<dbReference type="InterPro" id="IPR000719">
    <property type="entry name" value="Prot_kinase_dom"/>
</dbReference>
<keyword evidence="5" id="KW-0418">Kinase</keyword>
<dbReference type="EC" id="2.7.11.1" evidence="1"/>
<dbReference type="GO" id="GO:0004674">
    <property type="term" value="F:protein serine/threonine kinase activity"/>
    <property type="evidence" value="ECO:0007669"/>
    <property type="project" value="UniProtKB-KW"/>
</dbReference>
<evidence type="ECO:0000256" key="8">
    <source>
        <dbReference type="ARBA" id="ARBA00048679"/>
    </source>
</evidence>
<dbReference type="InterPro" id="IPR011009">
    <property type="entry name" value="Kinase-like_dom_sf"/>
</dbReference>
<keyword evidence="4" id="KW-0547">Nucleotide-binding</keyword>
<dbReference type="InterPro" id="IPR050660">
    <property type="entry name" value="NEK_Ser/Thr_kinase"/>
</dbReference>
<comment type="catalytic activity">
    <reaction evidence="7">
        <text>L-threonyl-[protein] + ATP = O-phospho-L-threonyl-[protein] + ADP + H(+)</text>
        <dbReference type="Rhea" id="RHEA:46608"/>
        <dbReference type="Rhea" id="RHEA-COMP:11060"/>
        <dbReference type="Rhea" id="RHEA-COMP:11605"/>
        <dbReference type="ChEBI" id="CHEBI:15378"/>
        <dbReference type="ChEBI" id="CHEBI:30013"/>
        <dbReference type="ChEBI" id="CHEBI:30616"/>
        <dbReference type="ChEBI" id="CHEBI:61977"/>
        <dbReference type="ChEBI" id="CHEBI:456216"/>
        <dbReference type="EC" id="2.7.11.1"/>
    </reaction>
</comment>
<dbReference type="EMBL" id="KN848067">
    <property type="protein sequence ID" value="KIY00440.1"/>
    <property type="molecule type" value="Genomic_DNA"/>
</dbReference>
<dbReference type="OrthoDB" id="310217at2759"/>
<dbReference type="VEuPathDB" id="FungiDB:Z520_04125"/>
<keyword evidence="2" id="KW-0723">Serine/threonine-protein kinase</keyword>
<dbReference type="PANTHER" id="PTHR43671">
    <property type="entry name" value="SERINE/THREONINE-PROTEIN KINASE NEK"/>
    <property type="match status" value="1"/>
</dbReference>
<reference evidence="10 11" key="1">
    <citation type="submission" date="2015-01" db="EMBL/GenBank/DDBJ databases">
        <title>The Genome Sequence of Fonsecaea multimorphosa CBS 102226.</title>
        <authorList>
            <consortium name="The Broad Institute Genomics Platform"/>
            <person name="Cuomo C."/>
            <person name="de Hoog S."/>
            <person name="Gorbushina A."/>
            <person name="Stielow B."/>
            <person name="Teixiera M."/>
            <person name="Abouelleil A."/>
            <person name="Chapman S.B."/>
            <person name="Priest M."/>
            <person name="Young S.K."/>
            <person name="Wortman J."/>
            <person name="Nusbaum C."/>
            <person name="Birren B."/>
        </authorList>
    </citation>
    <scope>NUCLEOTIDE SEQUENCE [LARGE SCALE GENOMIC DNA]</scope>
    <source>
        <strain evidence="10 11">CBS 102226</strain>
    </source>
</reference>
<organism evidence="10 11">
    <name type="scientific">Fonsecaea multimorphosa CBS 102226</name>
    <dbReference type="NCBI Taxonomy" id="1442371"/>
    <lineage>
        <taxon>Eukaryota</taxon>
        <taxon>Fungi</taxon>
        <taxon>Dikarya</taxon>
        <taxon>Ascomycota</taxon>
        <taxon>Pezizomycotina</taxon>
        <taxon>Eurotiomycetes</taxon>
        <taxon>Chaetothyriomycetidae</taxon>
        <taxon>Chaetothyriales</taxon>
        <taxon>Herpotrichiellaceae</taxon>
        <taxon>Fonsecaea</taxon>
    </lineage>
</organism>
<feature type="domain" description="Protein kinase" evidence="9">
    <location>
        <begin position="71"/>
        <end position="414"/>
    </location>
</feature>
<gene>
    <name evidence="10" type="ORF">Z520_04125</name>
</gene>
<dbReference type="RefSeq" id="XP_016634562.1">
    <property type="nucleotide sequence ID" value="XM_016774635.1"/>
</dbReference>
<evidence type="ECO:0000313" key="10">
    <source>
        <dbReference type="EMBL" id="KIY00440.1"/>
    </source>
</evidence>
<evidence type="ECO:0000259" key="9">
    <source>
        <dbReference type="PROSITE" id="PS50011"/>
    </source>
</evidence>
<dbReference type="SUPFAM" id="SSF56112">
    <property type="entry name" value="Protein kinase-like (PK-like)"/>
    <property type="match status" value="1"/>
</dbReference>
<keyword evidence="3" id="KW-0808">Transferase</keyword>
<sequence>MKVRGLPGVNIRIATTRNDPYERAGWTKDKDRTIRRVRRWRDEHEWYDGRVEAFVLSRSFLEFDREDDYMWECTDILGRGAFGMVGKWTKFDKNGRAVDDIAIKQTVLDGRELDEEGRPTVPTEAVLVKALVDQGCRNVARLRDMRYFDCDRPKWRLYLEYYRYGTLHDLVQTYRRRNKRGNYDDRIPEAFIWQAFHDFAQACYHMKVLRLDSLGGSTPRGDHFALHLDLKGQNVLLGDAPGNEKLMPYPTLKVADWGCAEYTSLDDERNSKKWKGNGTICWMPPEQREFGRYGEDWERRILGNRDHPFSMKHVVWQIGANIYGLMTLDLDNDDLNARVNQAEGMEHMLRKHDYSPLMGYQSRTYSSELTSLVDDCVRVDPARRPSPYELVQRTQEGLARFTDRYRRTGEHPKLKL</sequence>